<name>A0A0L0CH47_LUCCU</name>
<evidence type="ECO:0000313" key="3">
    <source>
        <dbReference type="Proteomes" id="UP000037069"/>
    </source>
</evidence>
<sequence length="152" mass="17521">MINDNEDITISLSRARIFTHEIYIQFLEWSFRYDWFSYFGSQIEVARVSVSGADITEKFLMNLRYHPAVPRKLLTSLTDFGIFISLIALTLSGSVLSMPPPTMNPKYFNCSKHNWDFFKPIVKLAFLKQSATSSSNCKCLLKSFEIINKSSR</sequence>
<reference evidence="2 3" key="1">
    <citation type="journal article" date="2015" name="Nat. Commun.">
        <title>Lucilia cuprina genome unlocks parasitic fly biology to underpin future interventions.</title>
        <authorList>
            <person name="Anstead C.A."/>
            <person name="Korhonen P.K."/>
            <person name="Young N.D."/>
            <person name="Hall R.S."/>
            <person name="Jex A.R."/>
            <person name="Murali S.C."/>
            <person name="Hughes D.S."/>
            <person name="Lee S.F."/>
            <person name="Perry T."/>
            <person name="Stroehlein A.J."/>
            <person name="Ansell B.R."/>
            <person name="Breugelmans B."/>
            <person name="Hofmann A."/>
            <person name="Qu J."/>
            <person name="Dugan S."/>
            <person name="Lee S.L."/>
            <person name="Chao H."/>
            <person name="Dinh H."/>
            <person name="Han Y."/>
            <person name="Doddapaneni H.V."/>
            <person name="Worley K.C."/>
            <person name="Muzny D.M."/>
            <person name="Ioannidis P."/>
            <person name="Waterhouse R.M."/>
            <person name="Zdobnov E.M."/>
            <person name="James P.J."/>
            <person name="Bagnall N.H."/>
            <person name="Kotze A.C."/>
            <person name="Gibbs R.A."/>
            <person name="Richards S."/>
            <person name="Batterham P."/>
            <person name="Gasser R.B."/>
        </authorList>
    </citation>
    <scope>NUCLEOTIDE SEQUENCE [LARGE SCALE GENOMIC DNA]</scope>
    <source>
        <strain evidence="2 3">LS</strain>
        <tissue evidence="2">Full body</tissue>
    </source>
</reference>
<feature type="transmembrane region" description="Helical" evidence="1">
    <location>
        <begin position="80"/>
        <end position="98"/>
    </location>
</feature>
<keyword evidence="1" id="KW-0472">Membrane</keyword>
<accession>A0A0L0CH47</accession>
<dbReference type="Proteomes" id="UP000037069">
    <property type="component" value="Unassembled WGS sequence"/>
</dbReference>
<dbReference type="EMBL" id="JRES01000490">
    <property type="protein sequence ID" value="KNC30814.1"/>
    <property type="molecule type" value="Genomic_DNA"/>
</dbReference>
<evidence type="ECO:0000313" key="2">
    <source>
        <dbReference type="EMBL" id="KNC30814.1"/>
    </source>
</evidence>
<gene>
    <name evidence="2" type="ORF">FF38_07500</name>
</gene>
<protein>
    <submittedName>
        <fullName evidence="2">Uncharacterized protein</fullName>
    </submittedName>
</protein>
<proteinExistence type="predicted"/>
<dbReference type="AlphaFoldDB" id="A0A0L0CH47"/>
<keyword evidence="1" id="KW-0812">Transmembrane</keyword>
<evidence type="ECO:0000256" key="1">
    <source>
        <dbReference type="SAM" id="Phobius"/>
    </source>
</evidence>
<keyword evidence="3" id="KW-1185">Reference proteome</keyword>
<comment type="caution">
    <text evidence="2">The sequence shown here is derived from an EMBL/GenBank/DDBJ whole genome shotgun (WGS) entry which is preliminary data.</text>
</comment>
<organism evidence="2 3">
    <name type="scientific">Lucilia cuprina</name>
    <name type="common">Green bottle fly</name>
    <name type="synonym">Australian sheep blowfly</name>
    <dbReference type="NCBI Taxonomy" id="7375"/>
    <lineage>
        <taxon>Eukaryota</taxon>
        <taxon>Metazoa</taxon>
        <taxon>Ecdysozoa</taxon>
        <taxon>Arthropoda</taxon>
        <taxon>Hexapoda</taxon>
        <taxon>Insecta</taxon>
        <taxon>Pterygota</taxon>
        <taxon>Neoptera</taxon>
        <taxon>Endopterygota</taxon>
        <taxon>Diptera</taxon>
        <taxon>Brachycera</taxon>
        <taxon>Muscomorpha</taxon>
        <taxon>Oestroidea</taxon>
        <taxon>Calliphoridae</taxon>
        <taxon>Luciliinae</taxon>
        <taxon>Lucilia</taxon>
    </lineage>
</organism>
<keyword evidence="1" id="KW-1133">Transmembrane helix</keyword>